<name>A0A835JC51_9ROSI</name>
<protein>
    <submittedName>
        <fullName evidence="1">Uncharacterized protein</fullName>
    </submittedName>
</protein>
<gene>
    <name evidence="1" type="ORF">SADUNF_Sadunf16G0254600</name>
</gene>
<evidence type="ECO:0000313" key="2">
    <source>
        <dbReference type="Proteomes" id="UP000657918"/>
    </source>
</evidence>
<dbReference type="Proteomes" id="UP000657918">
    <property type="component" value="Chromosome 16"/>
</dbReference>
<dbReference type="EMBL" id="JADGMS010000016">
    <property type="protein sequence ID" value="KAF9666686.1"/>
    <property type="molecule type" value="Genomic_DNA"/>
</dbReference>
<dbReference type="AlphaFoldDB" id="A0A835JC51"/>
<keyword evidence="2" id="KW-1185">Reference proteome</keyword>
<reference evidence="1 2" key="1">
    <citation type="submission" date="2020-10" db="EMBL/GenBank/DDBJ databases">
        <title>Plant Genome Project.</title>
        <authorList>
            <person name="Zhang R.-G."/>
        </authorList>
    </citation>
    <scope>NUCLEOTIDE SEQUENCE [LARGE SCALE GENOMIC DNA]</scope>
    <source>
        <strain evidence="1">FAFU-HL-1</strain>
        <tissue evidence="1">Leaf</tissue>
    </source>
</reference>
<sequence length="79" mass="9472">MTNFNIRLKNIFLKDILHRMCINPSKKRFNILYDDLIKISNLVLYEKLKNPLTSIKYVFMVNDNCFNNYVHTSSHVSIY</sequence>
<comment type="caution">
    <text evidence="1">The sequence shown here is derived from an EMBL/GenBank/DDBJ whole genome shotgun (WGS) entry which is preliminary data.</text>
</comment>
<accession>A0A835JC51</accession>
<proteinExistence type="predicted"/>
<organism evidence="1 2">
    <name type="scientific">Salix dunnii</name>
    <dbReference type="NCBI Taxonomy" id="1413687"/>
    <lineage>
        <taxon>Eukaryota</taxon>
        <taxon>Viridiplantae</taxon>
        <taxon>Streptophyta</taxon>
        <taxon>Embryophyta</taxon>
        <taxon>Tracheophyta</taxon>
        <taxon>Spermatophyta</taxon>
        <taxon>Magnoliopsida</taxon>
        <taxon>eudicotyledons</taxon>
        <taxon>Gunneridae</taxon>
        <taxon>Pentapetalae</taxon>
        <taxon>rosids</taxon>
        <taxon>fabids</taxon>
        <taxon>Malpighiales</taxon>
        <taxon>Salicaceae</taxon>
        <taxon>Saliceae</taxon>
        <taxon>Salix</taxon>
    </lineage>
</organism>
<evidence type="ECO:0000313" key="1">
    <source>
        <dbReference type="EMBL" id="KAF9666686.1"/>
    </source>
</evidence>